<evidence type="ECO:0000313" key="1">
    <source>
        <dbReference type="EMBL" id="NEN79808.1"/>
    </source>
</evidence>
<evidence type="ECO:0000313" key="2">
    <source>
        <dbReference type="Proteomes" id="UP000468687"/>
    </source>
</evidence>
<dbReference type="EMBL" id="JAAGXA010000012">
    <property type="protein sequence ID" value="NEN79808.1"/>
    <property type="molecule type" value="Genomic_DNA"/>
</dbReference>
<gene>
    <name evidence="1" type="ORF">G3T38_16180</name>
</gene>
<keyword evidence="2" id="KW-1185">Reference proteome</keyword>
<proteinExistence type="predicted"/>
<dbReference type="Proteomes" id="UP000468687">
    <property type="component" value="Unassembled WGS sequence"/>
</dbReference>
<accession>A0A6P0HMA6</accession>
<sequence>MYGDAAVIRRRASELDEQAVDIRALADRLVAGADSVGWTGRAADDLRLRMRDRAAQLRDVAGQHQEAGQALAKHAGAVGDVKDAIAGIERRAHSLVADARNRQAELATFDDAVGVQRTLSPADQQLVDFDPPPPGHKDWLSVSLPGL</sequence>
<organism evidence="1 2">
    <name type="scientific">Nocardioides zeae</name>
    <dbReference type="NCBI Taxonomy" id="1457234"/>
    <lineage>
        <taxon>Bacteria</taxon>
        <taxon>Bacillati</taxon>
        <taxon>Actinomycetota</taxon>
        <taxon>Actinomycetes</taxon>
        <taxon>Propionibacteriales</taxon>
        <taxon>Nocardioidaceae</taxon>
        <taxon>Nocardioides</taxon>
    </lineage>
</organism>
<dbReference type="AlphaFoldDB" id="A0A6P0HMA6"/>
<protein>
    <submittedName>
        <fullName evidence="1">Uncharacterized protein</fullName>
    </submittedName>
</protein>
<reference evidence="1 2" key="1">
    <citation type="journal article" date="2014" name="Int. J. Syst. Evol. Microbiol.">
        <title>Nocardioides zeae sp. nov., isolated from the stem of Zea mays.</title>
        <authorList>
            <person name="Glaeser S.P."/>
            <person name="McInroy J.A."/>
            <person name="Busse H.J."/>
            <person name="Kampfer P."/>
        </authorList>
    </citation>
    <scope>NUCLEOTIDE SEQUENCE [LARGE SCALE GENOMIC DNA]</scope>
    <source>
        <strain evidence="1 2">JCM 30728</strain>
    </source>
</reference>
<comment type="caution">
    <text evidence="1">The sequence shown here is derived from an EMBL/GenBank/DDBJ whole genome shotgun (WGS) entry which is preliminary data.</text>
</comment>
<name>A0A6P0HMA6_9ACTN</name>